<feature type="compositionally biased region" description="Polar residues" evidence="1">
    <location>
        <begin position="38"/>
        <end position="52"/>
    </location>
</feature>
<name>A0AA88SJ69_CHASR</name>
<dbReference type="EMBL" id="JAUPFM010000012">
    <property type="protein sequence ID" value="KAK2835377.1"/>
    <property type="molecule type" value="Genomic_DNA"/>
</dbReference>
<feature type="region of interest" description="Disordered" evidence="1">
    <location>
        <begin position="83"/>
        <end position="146"/>
    </location>
</feature>
<keyword evidence="2" id="KW-0732">Signal</keyword>
<feature type="compositionally biased region" description="Low complexity" evidence="1">
    <location>
        <begin position="112"/>
        <end position="121"/>
    </location>
</feature>
<feature type="region of interest" description="Disordered" evidence="1">
    <location>
        <begin position="38"/>
        <end position="61"/>
    </location>
</feature>
<comment type="caution">
    <text evidence="3">The sequence shown here is derived from an EMBL/GenBank/DDBJ whole genome shotgun (WGS) entry which is preliminary data.</text>
</comment>
<dbReference type="Proteomes" id="UP001187415">
    <property type="component" value="Unassembled WGS sequence"/>
</dbReference>
<feature type="compositionally biased region" description="Basic and acidic residues" evidence="1">
    <location>
        <begin position="133"/>
        <end position="146"/>
    </location>
</feature>
<protein>
    <submittedName>
        <fullName evidence="3">Uncharacterized protein</fullName>
    </submittedName>
</protein>
<feature type="signal peptide" evidence="2">
    <location>
        <begin position="1"/>
        <end position="36"/>
    </location>
</feature>
<sequence length="189" mass="20436">MMLRGPGAVQRGATGRRHPSACAAQLLLWAALLTQSMMEQSGESPHNNNQPPANEAPGSGLHSKRLKELENAALQTTLISRMETESGADTGSWPERQSGEDVQTNGSSLSHESAPAQPSAEPEAEDAQSGESVAKERVEEERTLTDHLNKRLLSSFLEKLNERDLALPGVQRLDCAVADEDSNRAADEW</sequence>
<feature type="compositionally biased region" description="Polar residues" evidence="1">
    <location>
        <begin position="100"/>
        <end position="111"/>
    </location>
</feature>
<evidence type="ECO:0000256" key="1">
    <source>
        <dbReference type="SAM" id="MobiDB-lite"/>
    </source>
</evidence>
<evidence type="ECO:0000313" key="4">
    <source>
        <dbReference type="Proteomes" id="UP001187415"/>
    </source>
</evidence>
<evidence type="ECO:0000256" key="2">
    <source>
        <dbReference type="SAM" id="SignalP"/>
    </source>
</evidence>
<organism evidence="3 4">
    <name type="scientific">Channa striata</name>
    <name type="common">Snakehead murrel</name>
    <name type="synonym">Ophicephalus striatus</name>
    <dbReference type="NCBI Taxonomy" id="64152"/>
    <lineage>
        <taxon>Eukaryota</taxon>
        <taxon>Metazoa</taxon>
        <taxon>Chordata</taxon>
        <taxon>Craniata</taxon>
        <taxon>Vertebrata</taxon>
        <taxon>Euteleostomi</taxon>
        <taxon>Actinopterygii</taxon>
        <taxon>Neopterygii</taxon>
        <taxon>Teleostei</taxon>
        <taxon>Neoteleostei</taxon>
        <taxon>Acanthomorphata</taxon>
        <taxon>Anabantaria</taxon>
        <taxon>Anabantiformes</taxon>
        <taxon>Channoidei</taxon>
        <taxon>Channidae</taxon>
        <taxon>Channa</taxon>
    </lineage>
</organism>
<gene>
    <name evidence="3" type="ORF">Q5P01_015861</name>
</gene>
<reference evidence="3" key="1">
    <citation type="submission" date="2023-07" db="EMBL/GenBank/DDBJ databases">
        <title>Chromosome-level Genome Assembly of Striped Snakehead (Channa striata).</title>
        <authorList>
            <person name="Liu H."/>
        </authorList>
    </citation>
    <scope>NUCLEOTIDE SEQUENCE</scope>
    <source>
        <strain evidence="3">Gz</strain>
        <tissue evidence="3">Muscle</tissue>
    </source>
</reference>
<dbReference type="AlphaFoldDB" id="A0AA88SJ69"/>
<evidence type="ECO:0000313" key="3">
    <source>
        <dbReference type="EMBL" id="KAK2835377.1"/>
    </source>
</evidence>
<accession>A0AA88SJ69</accession>
<proteinExistence type="predicted"/>
<feature type="chain" id="PRO_5041664321" evidence="2">
    <location>
        <begin position="37"/>
        <end position="189"/>
    </location>
</feature>
<keyword evidence="4" id="KW-1185">Reference proteome</keyword>